<evidence type="ECO:0000313" key="1">
    <source>
        <dbReference type="EMBL" id="KAJ3050388.1"/>
    </source>
</evidence>
<organism evidence="1 2">
    <name type="scientific">Rhizophlyctis rosea</name>
    <dbReference type="NCBI Taxonomy" id="64517"/>
    <lineage>
        <taxon>Eukaryota</taxon>
        <taxon>Fungi</taxon>
        <taxon>Fungi incertae sedis</taxon>
        <taxon>Chytridiomycota</taxon>
        <taxon>Chytridiomycota incertae sedis</taxon>
        <taxon>Chytridiomycetes</taxon>
        <taxon>Rhizophlyctidales</taxon>
        <taxon>Rhizophlyctidaceae</taxon>
        <taxon>Rhizophlyctis</taxon>
    </lineage>
</organism>
<name>A0AAD5SCB0_9FUNG</name>
<accession>A0AAD5SCB0</accession>
<sequence length="87" mass="9760">QMITCILEKFSELSALTPDDTPESCRAYAIFIRKYARFLFHIGKTAPETEEIVDTRLVAYSGWVPESWTSGHGLHKRQGVSKPASTS</sequence>
<dbReference type="AlphaFoldDB" id="A0AAD5SCB0"/>
<reference evidence="1" key="1">
    <citation type="submission" date="2020-05" db="EMBL/GenBank/DDBJ databases">
        <title>Phylogenomic resolution of chytrid fungi.</title>
        <authorList>
            <person name="Stajich J.E."/>
            <person name="Amses K."/>
            <person name="Simmons R."/>
            <person name="Seto K."/>
            <person name="Myers J."/>
            <person name="Bonds A."/>
            <person name="Quandt C.A."/>
            <person name="Barry K."/>
            <person name="Liu P."/>
            <person name="Grigoriev I."/>
            <person name="Longcore J.E."/>
            <person name="James T.Y."/>
        </authorList>
    </citation>
    <scope>NUCLEOTIDE SEQUENCE</scope>
    <source>
        <strain evidence="1">JEL0318</strain>
    </source>
</reference>
<evidence type="ECO:0000313" key="2">
    <source>
        <dbReference type="Proteomes" id="UP001212841"/>
    </source>
</evidence>
<dbReference type="Proteomes" id="UP001212841">
    <property type="component" value="Unassembled WGS sequence"/>
</dbReference>
<gene>
    <name evidence="1" type="ORF">HK097_008641</name>
</gene>
<dbReference type="EMBL" id="JADGJD010000519">
    <property type="protein sequence ID" value="KAJ3050388.1"/>
    <property type="molecule type" value="Genomic_DNA"/>
</dbReference>
<keyword evidence="2" id="KW-1185">Reference proteome</keyword>
<protein>
    <submittedName>
        <fullName evidence="1">Uncharacterized protein</fullName>
    </submittedName>
</protein>
<proteinExistence type="predicted"/>
<comment type="caution">
    <text evidence="1">The sequence shown here is derived from an EMBL/GenBank/DDBJ whole genome shotgun (WGS) entry which is preliminary data.</text>
</comment>
<feature type="non-terminal residue" evidence="1">
    <location>
        <position position="1"/>
    </location>
</feature>